<dbReference type="InterPro" id="IPR008266">
    <property type="entry name" value="Tyr_kinase_AS"/>
</dbReference>
<sequence length="288" mass="33029">MKIPARLEPLIEEGLIDSVICQLMSGKEAMIYMVSSGCDIRCAKVYKDSNKRNFHQRSSYTEGRKIKNSRRARAMERGSHYGRNMREEAWQSTEVDMLCRLERIGIRAPKFYNFFAGVLLMELITDSEGNAAPRLSELMLTPKQARTYHKILIDQIVQMLCVGIVHGDLSPYNVLIDNQGPVIIDLPQAVSATGNHQARIMIKRDIDNLTTYFSRFAPELAHSDYAAEIWSYYQRGQLPQARLTGNVKQQERPANVGNVLQVINSALRKEIAWQRHKQTKWNNHFSQC</sequence>
<proteinExistence type="inferred from homology"/>
<dbReference type="PROSITE" id="PS00109">
    <property type="entry name" value="PROTEIN_KINASE_TYR"/>
    <property type="match status" value="1"/>
</dbReference>
<evidence type="ECO:0000256" key="6">
    <source>
        <dbReference type="ARBA" id="ARBA00022741"/>
    </source>
</evidence>
<dbReference type="KEGG" id="nur:ATY38_01680"/>
<dbReference type="OrthoDB" id="9795258at2"/>
<dbReference type="InterPro" id="IPR048148">
    <property type="entry name" value="Prot_kin_PA4780"/>
</dbReference>
<dbReference type="SUPFAM" id="SSF56112">
    <property type="entry name" value="Protein kinase-like (PK-like)"/>
    <property type="match status" value="1"/>
</dbReference>
<dbReference type="EC" id="2.7.11.1" evidence="2"/>
<dbReference type="InterPro" id="IPR000687">
    <property type="entry name" value="RIO_kinase"/>
</dbReference>
<evidence type="ECO:0000313" key="14">
    <source>
        <dbReference type="EMBL" id="SEP96667.1"/>
    </source>
</evidence>
<dbReference type="InterPro" id="IPR011009">
    <property type="entry name" value="Kinase-like_dom_sf"/>
</dbReference>
<evidence type="ECO:0000313" key="15">
    <source>
        <dbReference type="Proteomes" id="UP000181998"/>
    </source>
</evidence>
<keyword evidence="9" id="KW-0460">Magnesium</keyword>
<dbReference type="SMART" id="SM00090">
    <property type="entry name" value="RIO"/>
    <property type="match status" value="1"/>
</dbReference>
<evidence type="ECO:0000313" key="16">
    <source>
        <dbReference type="Proteomes" id="UP000182882"/>
    </source>
</evidence>
<feature type="domain" description="RIO kinase" evidence="12">
    <location>
        <begin position="7"/>
        <end position="231"/>
    </location>
</feature>
<evidence type="ECO:0000256" key="4">
    <source>
        <dbReference type="ARBA" id="ARBA00022679"/>
    </source>
</evidence>
<keyword evidence="5" id="KW-0479">Metal-binding</keyword>
<dbReference type="EMBL" id="FOFX01000013">
    <property type="protein sequence ID" value="SEP96667.1"/>
    <property type="molecule type" value="Genomic_DNA"/>
</dbReference>
<dbReference type="GO" id="GO:0004674">
    <property type="term" value="F:protein serine/threonine kinase activity"/>
    <property type="evidence" value="ECO:0007669"/>
    <property type="project" value="UniProtKB-KW"/>
</dbReference>
<comment type="catalytic activity">
    <reaction evidence="11">
        <text>L-seryl-[protein] + ATP = O-phospho-L-seryl-[protein] + ADP + H(+)</text>
        <dbReference type="Rhea" id="RHEA:17989"/>
        <dbReference type="Rhea" id="RHEA-COMP:9863"/>
        <dbReference type="Rhea" id="RHEA-COMP:11604"/>
        <dbReference type="ChEBI" id="CHEBI:15378"/>
        <dbReference type="ChEBI" id="CHEBI:29999"/>
        <dbReference type="ChEBI" id="CHEBI:30616"/>
        <dbReference type="ChEBI" id="CHEBI:83421"/>
        <dbReference type="ChEBI" id="CHEBI:456216"/>
        <dbReference type="EC" id="2.7.11.1"/>
    </reaction>
</comment>
<dbReference type="AlphaFoldDB" id="A0A0S3AG06"/>
<evidence type="ECO:0000259" key="12">
    <source>
        <dbReference type="SMART" id="SM00090"/>
    </source>
</evidence>
<reference evidence="16" key="1">
    <citation type="submission" date="2016-10" db="EMBL/GenBank/DDBJ databases">
        <authorList>
            <person name="Varghese N."/>
            <person name="Submissions S."/>
        </authorList>
    </citation>
    <scope>NUCLEOTIDE SEQUENCE [LARGE SCALE GENOMIC DNA]</scope>
    <source>
        <strain evidence="16">Nm10</strain>
    </source>
</reference>
<keyword evidence="7 14" id="KW-0418">Kinase</keyword>
<keyword evidence="16" id="KW-1185">Reference proteome</keyword>
<dbReference type="PANTHER" id="PTHR45723">
    <property type="entry name" value="SERINE/THREONINE-PROTEIN KINASE RIO1"/>
    <property type="match status" value="1"/>
</dbReference>
<dbReference type="Proteomes" id="UP000182882">
    <property type="component" value="Unassembled WGS sequence"/>
</dbReference>
<evidence type="ECO:0000256" key="7">
    <source>
        <dbReference type="ARBA" id="ARBA00022777"/>
    </source>
</evidence>
<accession>A0A0S3AG06</accession>
<name>A0A0S3AG06_9PROT</name>
<keyword evidence="6" id="KW-0547">Nucleotide-binding</keyword>
<dbReference type="STRING" id="44577.ATY38_01680"/>
<comment type="similarity">
    <text evidence="1">Belongs to the protein kinase superfamily. RIO-type Ser/Thr kinase family.</text>
</comment>
<evidence type="ECO:0000256" key="2">
    <source>
        <dbReference type="ARBA" id="ARBA00012513"/>
    </source>
</evidence>
<dbReference type="RefSeq" id="WP_062557767.1">
    <property type="nucleotide sequence ID" value="NZ_CP013341.1"/>
</dbReference>
<comment type="catalytic activity">
    <reaction evidence="10">
        <text>L-threonyl-[protein] + ATP = O-phospho-L-threonyl-[protein] + ADP + H(+)</text>
        <dbReference type="Rhea" id="RHEA:46608"/>
        <dbReference type="Rhea" id="RHEA-COMP:11060"/>
        <dbReference type="Rhea" id="RHEA-COMP:11605"/>
        <dbReference type="ChEBI" id="CHEBI:15378"/>
        <dbReference type="ChEBI" id="CHEBI:30013"/>
        <dbReference type="ChEBI" id="CHEBI:30616"/>
        <dbReference type="ChEBI" id="CHEBI:61977"/>
        <dbReference type="ChEBI" id="CHEBI:456216"/>
        <dbReference type="EC" id="2.7.11.1"/>
    </reaction>
</comment>
<evidence type="ECO:0000256" key="10">
    <source>
        <dbReference type="ARBA" id="ARBA00047899"/>
    </source>
</evidence>
<evidence type="ECO:0000256" key="11">
    <source>
        <dbReference type="ARBA" id="ARBA00048679"/>
    </source>
</evidence>
<dbReference type="Pfam" id="PF01163">
    <property type="entry name" value="RIO1"/>
    <property type="match status" value="1"/>
</dbReference>
<dbReference type="EMBL" id="FNLN01000009">
    <property type="protein sequence ID" value="SDT89949.1"/>
    <property type="molecule type" value="Genomic_DNA"/>
</dbReference>
<dbReference type="InterPro" id="IPR018934">
    <property type="entry name" value="RIO_dom"/>
</dbReference>
<dbReference type="Gene3D" id="3.30.200.20">
    <property type="entry name" value="Phosphorylase Kinase, domain 1"/>
    <property type="match status" value="1"/>
</dbReference>
<organism evidence="14 15">
    <name type="scientific">Nitrosomonas ureae</name>
    <dbReference type="NCBI Taxonomy" id="44577"/>
    <lineage>
        <taxon>Bacteria</taxon>
        <taxon>Pseudomonadati</taxon>
        <taxon>Pseudomonadota</taxon>
        <taxon>Betaproteobacteria</taxon>
        <taxon>Nitrosomonadales</taxon>
        <taxon>Nitrosomonadaceae</taxon>
        <taxon>Nitrosomonas</taxon>
    </lineage>
</organism>
<dbReference type="GO" id="GO:0046872">
    <property type="term" value="F:metal ion binding"/>
    <property type="evidence" value="ECO:0007669"/>
    <property type="project" value="UniProtKB-KW"/>
</dbReference>
<dbReference type="InterPro" id="IPR051272">
    <property type="entry name" value="RIO-type_Ser/Thr_kinase"/>
</dbReference>
<dbReference type="Proteomes" id="UP000181998">
    <property type="component" value="Unassembled WGS sequence"/>
</dbReference>
<protein>
    <recommendedName>
        <fullName evidence="2">non-specific serine/threonine protein kinase</fullName>
        <ecNumber evidence="2">2.7.11.1</ecNumber>
    </recommendedName>
</protein>
<gene>
    <name evidence="13" type="ORF">SAMN05216406_1093</name>
    <name evidence="14" type="ORF">SAMN05421510_10134</name>
</gene>
<keyword evidence="8" id="KW-0067">ATP-binding</keyword>
<keyword evidence="3" id="KW-0723">Serine/threonine-protein kinase</keyword>
<evidence type="ECO:0000256" key="8">
    <source>
        <dbReference type="ARBA" id="ARBA00022840"/>
    </source>
</evidence>
<keyword evidence="4" id="KW-0808">Transferase</keyword>
<dbReference type="GO" id="GO:0005524">
    <property type="term" value="F:ATP binding"/>
    <property type="evidence" value="ECO:0007669"/>
    <property type="project" value="UniProtKB-KW"/>
</dbReference>
<evidence type="ECO:0000256" key="5">
    <source>
        <dbReference type="ARBA" id="ARBA00022723"/>
    </source>
</evidence>
<evidence type="ECO:0000256" key="3">
    <source>
        <dbReference type="ARBA" id="ARBA00022527"/>
    </source>
</evidence>
<evidence type="ECO:0000256" key="1">
    <source>
        <dbReference type="ARBA" id="ARBA00009196"/>
    </source>
</evidence>
<reference evidence="14 15" key="2">
    <citation type="submission" date="2016-10" db="EMBL/GenBank/DDBJ databases">
        <authorList>
            <person name="de Groot N.N."/>
        </authorList>
    </citation>
    <scope>NUCLEOTIDE SEQUENCE [LARGE SCALE GENOMIC DNA]</scope>
    <source>
        <strain evidence="13">Nm10</strain>
        <strain evidence="14 15">Nm9</strain>
    </source>
</reference>
<dbReference type="NCBIfam" id="NF041645">
    <property type="entry name" value="prot_kin_PA4780"/>
    <property type="match status" value="1"/>
</dbReference>
<dbReference type="Gene3D" id="1.10.510.10">
    <property type="entry name" value="Transferase(Phosphotransferase) domain 1"/>
    <property type="match status" value="1"/>
</dbReference>
<evidence type="ECO:0000256" key="9">
    <source>
        <dbReference type="ARBA" id="ARBA00022842"/>
    </source>
</evidence>
<evidence type="ECO:0000313" key="13">
    <source>
        <dbReference type="EMBL" id="SDT89949.1"/>
    </source>
</evidence>